<protein>
    <submittedName>
        <fullName evidence="3">3584_t:CDS:1</fullName>
    </submittedName>
</protein>
<dbReference type="Pfam" id="PF11160">
    <property type="entry name" value="Hva1_TUDOR"/>
    <property type="match status" value="1"/>
</dbReference>
<dbReference type="EMBL" id="CAJVQB010018669">
    <property type="protein sequence ID" value="CAG8788442.1"/>
    <property type="molecule type" value="Genomic_DNA"/>
</dbReference>
<organism evidence="3 4">
    <name type="scientific">Gigaspora margarita</name>
    <dbReference type="NCBI Taxonomy" id="4874"/>
    <lineage>
        <taxon>Eukaryota</taxon>
        <taxon>Fungi</taxon>
        <taxon>Fungi incertae sedis</taxon>
        <taxon>Mucoromycota</taxon>
        <taxon>Glomeromycotina</taxon>
        <taxon>Glomeromycetes</taxon>
        <taxon>Diversisporales</taxon>
        <taxon>Gigasporaceae</taxon>
        <taxon>Gigaspora</taxon>
    </lineage>
</organism>
<feature type="region of interest" description="Disordered" evidence="1">
    <location>
        <begin position="1"/>
        <end position="30"/>
    </location>
</feature>
<gene>
    <name evidence="3" type="ORF">GMARGA_LOCUS20835</name>
</gene>
<evidence type="ECO:0000256" key="1">
    <source>
        <dbReference type="SAM" id="MobiDB-lite"/>
    </source>
</evidence>
<proteinExistence type="predicted"/>
<feature type="domain" description="Hypervirulence associated protein TUDOR" evidence="2">
    <location>
        <begin position="22"/>
        <end position="84"/>
    </location>
</feature>
<sequence length="97" mass="10612">MPIQKAGEQVATAVSKEDLRPGQKVRYHPVGGGMQVTEGIVKKVITQSEIAGDTAKMVKATEDEPRVVIENLHTHKETAYKIENVEEILEEGTETVA</sequence>
<comment type="caution">
    <text evidence="3">The sequence shown here is derived from an EMBL/GenBank/DDBJ whole genome shotgun (WGS) entry which is preliminary data.</text>
</comment>
<dbReference type="Proteomes" id="UP000789901">
    <property type="component" value="Unassembled WGS sequence"/>
</dbReference>
<reference evidence="3 4" key="1">
    <citation type="submission" date="2021-06" db="EMBL/GenBank/DDBJ databases">
        <authorList>
            <person name="Kallberg Y."/>
            <person name="Tangrot J."/>
            <person name="Rosling A."/>
        </authorList>
    </citation>
    <scope>NUCLEOTIDE SEQUENCE [LARGE SCALE GENOMIC DNA]</scope>
    <source>
        <strain evidence="3 4">120-4 pot B 10/14</strain>
    </source>
</reference>
<name>A0ABN7VNP1_GIGMA</name>
<evidence type="ECO:0000259" key="2">
    <source>
        <dbReference type="Pfam" id="PF11160"/>
    </source>
</evidence>
<dbReference type="InterPro" id="IPR021331">
    <property type="entry name" value="Hva1_TUDOR"/>
</dbReference>
<keyword evidence="4" id="KW-1185">Reference proteome</keyword>
<evidence type="ECO:0000313" key="3">
    <source>
        <dbReference type="EMBL" id="CAG8788442.1"/>
    </source>
</evidence>
<evidence type="ECO:0000313" key="4">
    <source>
        <dbReference type="Proteomes" id="UP000789901"/>
    </source>
</evidence>
<accession>A0ABN7VNP1</accession>